<keyword evidence="4" id="KW-1185">Reference proteome</keyword>
<proteinExistence type="predicted"/>
<dbReference type="Proteomes" id="UP001596296">
    <property type="component" value="Unassembled WGS sequence"/>
</dbReference>
<dbReference type="InterPro" id="IPR006311">
    <property type="entry name" value="TAT_signal"/>
</dbReference>
<evidence type="ECO:0000313" key="3">
    <source>
        <dbReference type="EMBL" id="MFC6892024.1"/>
    </source>
</evidence>
<dbReference type="InterPro" id="IPR002372">
    <property type="entry name" value="PQQ_rpt_dom"/>
</dbReference>
<dbReference type="SUPFAM" id="SSF50998">
    <property type="entry name" value="Quinoprotein alcohol dehydrogenase-like"/>
    <property type="match status" value="2"/>
</dbReference>
<dbReference type="SMART" id="SM00564">
    <property type="entry name" value="PQQ"/>
    <property type="match status" value="6"/>
</dbReference>
<comment type="caution">
    <text evidence="3">The sequence shown here is derived from an EMBL/GenBank/DDBJ whole genome shotgun (WGS) entry which is preliminary data.</text>
</comment>
<evidence type="ECO:0000256" key="1">
    <source>
        <dbReference type="SAM" id="MobiDB-lite"/>
    </source>
</evidence>
<dbReference type="EMBL" id="JBHSXL010000004">
    <property type="protein sequence ID" value="MFC6892024.1"/>
    <property type="molecule type" value="Genomic_DNA"/>
</dbReference>
<feature type="domain" description="Pyrrolo-quinoline quinone repeat" evidence="2">
    <location>
        <begin position="140"/>
        <end position="290"/>
    </location>
</feature>
<feature type="compositionally biased region" description="Polar residues" evidence="1">
    <location>
        <begin position="47"/>
        <end position="64"/>
    </location>
</feature>
<gene>
    <name evidence="3" type="ORF">ACFQE9_05275</name>
</gene>
<dbReference type="Gene3D" id="2.130.10.10">
    <property type="entry name" value="YVTN repeat-like/Quinoprotein amine dehydrogenase"/>
    <property type="match status" value="2"/>
</dbReference>
<dbReference type="AlphaFoldDB" id="A0ABD5UW06"/>
<name>A0ABD5UW06_9EURY</name>
<sequence>MPPSITRRRLLALAGASAVGGALLPRASGTAHDSAEMDAWNHPRANPRNTASIAQTGPSAPDTTWTRRFDQSNLFRFEGCALVNDRLLVPAHDRLRALSSETGDTRWSITLPTDRRREHHQLDSAPRVHGDLCLVASLSAVYAIDIASGDPRWRFELNSSTDGLTLLGNTAYVSALLDGEHRLVALDVTSGRERWRTDGQYVPLAADEDAIVVGSPTGRSEESRLVAFDPETGTREWTSDETLSEGRHRQRRSGVAIGENTLFVTDSGTLRAFDRDDGRHQWDVPLGDEESTFLDRIAVDGDVFVVRPDVDRVLRVNRSGAIGWDREFIGAEHGISVGADHVYVARRSGVSALDPETDESVFAVDVADTPGHGWTPVIDEGTVYGIAGDTVYRVSDDE</sequence>
<accession>A0ABD5UW06</accession>
<reference evidence="3 4" key="1">
    <citation type="journal article" date="2019" name="Int. J. Syst. Evol. Microbiol.">
        <title>The Global Catalogue of Microorganisms (GCM) 10K type strain sequencing project: providing services to taxonomists for standard genome sequencing and annotation.</title>
        <authorList>
            <consortium name="The Broad Institute Genomics Platform"/>
            <consortium name="The Broad Institute Genome Sequencing Center for Infectious Disease"/>
            <person name="Wu L."/>
            <person name="Ma J."/>
        </authorList>
    </citation>
    <scope>NUCLEOTIDE SEQUENCE [LARGE SCALE GENOMIC DNA]</scope>
    <source>
        <strain evidence="3 4">SKJ47</strain>
    </source>
</reference>
<dbReference type="PROSITE" id="PS51318">
    <property type="entry name" value="TAT"/>
    <property type="match status" value="1"/>
</dbReference>
<organism evidence="3 4">
    <name type="scientific">Halopenitus salinus</name>
    <dbReference type="NCBI Taxonomy" id="1198295"/>
    <lineage>
        <taxon>Archaea</taxon>
        <taxon>Methanobacteriati</taxon>
        <taxon>Methanobacteriota</taxon>
        <taxon>Stenosarchaea group</taxon>
        <taxon>Halobacteria</taxon>
        <taxon>Halobacteriales</taxon>
        <taxon>Haloferacaceae</taxon>
        <taxon>Halopenitus</taxon>
    </lineage>
</organism>
<dbReference type="PANTHER" id="PTHR34512:SF30">
    <property type="entry name" value="OUTER MEMBRANE PROTEIN ASSEMBLY FACTOR BAMB"/>
    <property type="match status" value="1"/>
</dbReference>
<evidence type="ECO:0000313" key="4">
    <source>
        <dbReference type="Proteomes" id="UP001596296"/>
    </source>
</evidence>
<dbReference type="InterPro" id="IPR015943">
    <property type="entry name" value="WD40/YVTN_repeat-like_dom_sf"/>
</dbReference>
<dbReference type="RefSeq" id="WP_379741412.1">
    <property type="nucleotide sequence ID" value="NZ_JBHSVN010000001.1"/>
</dbReference>
<dbReference type="InterPro" id="IPR018391">
    <property type="entry name" value="PQQ_b-propeller_rpt"/>
</dbReference>
<protein>
    <submittedName>
        <fullName evidence="3">PQQ-binding-like beta-propeller repeat protein</fullName>
    </submittedName>
</protein>
<feature type="region of interest" description="Disordered" evidence="1">
    <location>
        <begin position="28"/>
        <end position="65"/>
    </location>
</feature>
<dbReference type="PANTHER" id="PTHR34512">
    <property type="entry name" value="CELL SURFACE PROTEIN"/>
    <property type="match status" value="1"/>
</dbReference>
<evidence type="ECO:0000259" key="2">
    <source>
        <dbReference type="Pfam" id="PF13360"/>
    </source>
</evidence>
<dbReference type="InterPro" id="IPR011047">
    <property type="entry name" value="Quinoprotein_ADH-like_sf"/>
</dbReference>
<dbReference type="Pfam" id="PF13360">
    <property type="entry name" value="PQQ_2"/>
    <property type="match status" value="1"/>
</dbReference>